<dbReference type="AlphaFoldDB" id="A0A5J6N5U6"/>
<accession>A0A5J6N5U6</accession>
<keyword evidence="2" id="KW-0129">CBS domain</keyword>
<evidence type="ECO:0000256" key="1">
    <source>
        <dbReference type="ARBA" id="ARBA00022737"/>
    </source>
</evidence>
<dbReference type="SUPFAM" id="SSF54631">
    <property type="entry name" value="CBS-domain pair"/>
    <property type="match status" value="1"/>
</dbReference>
<dbReference type="SMART" id="SM00116">
    <property type="entry name" value="CBS"/>
    <property type="match status" value="2"/>
</dbReference>
<evidence type="ECO:0000259" key="3">
    <source>
        <dbReference type="PROSITE" id="PS51371"/>
    </source>
</evidence>
<organism evidence="4 5">
    <name type="scientific">Hypericibacter adhaerens</name>
    <dbReference type="NCBI Taxonomy" id="2602016"/>
    <lineage>
        <taxon>Bacteria</taxon>
        <taxon>Pseudomonadati</taxon>
        <taxon>Pseudomonadota</taxon>
        <taxon>Alphaproteobacteria</taxon>
        <taxon>Rhodospirillales</taxon>
        <taxon>Dongiaceae</taxon>
        <taxon>Hypericibacter</taxon>
    </lineage>
</organism>
<dbReference type="Pfam" id="PF00571">
    <property type="entry name" value="CBS"/>
    <property type="match status" value="2"/>
</dbReference>
<name>A0A5J6N5U6_9PROT</name>
<dbReference type="OrthoDB" id="9807125at2"/>
<evidence type="ECO:0000256" key="2">
    <source>
        <dbReference type="PROSITE-ProRule" id="PRU00703"/>
    </source>
</evidence>
<protein>
    <recommendedName>
        <fullName evidence="3">CBS domain-containing protein</fullName>
    </recommendedName>
</protein>
<keyword evidence="1" id="KW-0677">Repeat</keyword>
<dbReference type="RefSeq" id="WP_151119283.1">
    <property type="nucleotide sequence ID" value="NZ_CP042582.1"/>
</dbReference>
<dbReference type="PROSITE" id="PS51371">
    <property type="entry name" value="CBS"/>
    <property type="match status" value="2"/>
</dbReference>
<dbReference type="InterPro" id="IPR046342">
    <property type="entry name" value="CBS_dom_sf"/>
</dbReference>
<dbReference type="Proteomes" id="UP000325797">
    <property type="component" value="Chromosome"/>
</dbReference>
<feature type="domain" description="CBS" evidence="3">
    <location>
        <begin position="9"/>
        <end position="69"/>
    </location>
</feature>
<keyword evidence="5" id="KW-1185">Reference proteome</keyword>
<dbReference type="InterPro" id="IPR000644">
    <property type="entry name" value="CBS_dom"/>
</dbReference>
<dbReference type="InterPro" id="IPR051462">
    <property type="entry name" value="CBS_domain-containing"/>
</dbReference>
<dbReference type="Gene3D" id="3.10.580.10">
    <property type="entry name" value="CBS-domain"/>
    <property type="match status" value="1"/>
</dbReference>
<evidence type="ECO:0000313" key="4">
    <source>
        <dbReference type="EMBL" id="QEX23960.1"/>
    </source>
</evidence>
<feature type="domain" description="CBS" evidence="3">
    <location>
        <begin position="76"/>
        <end position="131"/>
    </location>
</feature>
<proteinExistence type="predicted"/>
<evidence type="ECO:0000313" key="5">
    <source>
        <dbReference type="Proteomes" id="UP000325797"/>
    </source>
</evidence>
<dbReference type="KEGG" id="hadh:FRZ61_39010"/>
<sequence>MTVRRISDIVRHKHPLTLPAHATVCEACRQMRERRIGAVLVVDEAQQLVGIFTGRDAVALMAESRNPAETTLSKVMTKKPCSISTRHSAIDALRLMEDGGFRHVPIVENGKVVSIVSRGDFHGEEQERLDTETGYWERI</sequence>
<dbReference type="PANTHER" id="PTHR48108:SF26">
    <property type="entry name" value="CBS DOMAIN-CONTAINING PROTEIN DDB_G0289609"/>
    <property type="match status" value="1"/>
</dbReference>
<gene>
    <name evidence="4" type="ORF">FRZ61_39010</name>
</gene>
<reference evidence="4 5" key="1">
    <citation type="submission" date="2019-08" db="EMBL/GenBank/DDBJ databases">
        <title>Hyperibacter terrae gen. nov., sp. nov. and Hyperibacter viscosus sp. nov., two new members in the family Rhodospirillaceae isolated from the rhizosphere of Hypericum perforatum.</title>
        <authorList>
            <person name="Noviana Z."/>
        </authorList>
    </citation>
    <scope>NUCLEOTIDE SEQUENCE [LARGE SCALE GENOMIC DNA]</scope>
    <source>
        <strain evidence="4 5">R5959</strain>
    </source>
</reference>
<dbReference type="PANTHER" id="PTHR48108">
    <property type="entry name" value="CBS DOMAIN-CONTAINING PROTEIN CBSX2, CHLOROPLASTIC"/>
    <property type="match status" value="1"/>
</dbReference>
<dbReference type="EMBL" id="CP042582">
    <property type="protein sequence ID" value="QEX23960.1"/>
    <property type="molecule type" value="Genomic_DNA"/>
</dbReference>